<name>A0A7R9B1P9_TIMSH</name>
<evidence type="ECO:0000256" key="1">
    <source>
        <dbReference type="SAM" id="Coils"/>
    </source>
</evidence>
<organism evidence="3">
    <name type="scientific">Timema shepardi</name>
    <name type="common">Walking stick</name>
    <dbReference type="NCBI Taxonomy" id="629360"/>
    <lineage>
        <taxon>Eukaryota</taxon>
        <taxon>Metazoa</taxon>
        <taxon>Ecdysozoa</taxon>
        <taxon>Arthropoda</taxon>
        <taxon>Hexapoda</taxon>
        <taxon>Insecta</taxon>
        <taxon>Pterygota</taxon>
        <taxon>Neoptera</taxon>
        <taxon>Polyneoptera</taxon>
        <taxon>Phasmatodea</taxon>
        <taxon>Timematodea</taxon>
        <taxon>Timematoidea</taxon>
        <taxon>Timematidae</taxon>
        <taxon>Timema</taxon>
    </lineage>
</organism>
<accession>A0A7R9B1P9</accession>
<protein>
    <submittedName>
        <fullName evidence="3">Uncharacterized protein</fullName>
    </submittedName>
</protein>
<proteinExistence type="predicted"/>
<dbReference type="AlphaFoldDB" id="A0A7R9B1P9"/>
<feature type="region of interest" description="Disordered" evidence="2">
    <location>
        <begin position="92"/>
        <end position="127"/>
    </location>
</feature>
<dbReference type="EMBL" id="OC004462">
    <property type="protein sequence ID" value="CAD7264507.1"/>
    <property type="molecule type" value="Genomic_DNA"/>
</dbReference>
<reference evidence="3" key="1">
    <citation type="submission" date="2020-11" db="EMBL/GenBank/DDBJ databases">
        <authorList>
            <person name="Tran Van P."/>
        </authorList>
    </citation>
    <scope>NUCLEOTIDE SEQUENCE</scope>
</reference>
<feature type="compositionally biased region" description="Polar residues" evidence="2">
    <location>
        <begin position="313"/>
        <end position="330"/>
    </location>
</feature>
<evidence type="ECO:0000313" key="3">
    <source>
        <dbReference type="EMBL" id="CAD7264507.1"/>
    </source>
</evidence>
<feature type="region of interest" description="Disordered" evidence="2">
    <location>
        <begin position="313"/>
        <end position="335"/>
    </location>
</feature>
<feature type="coiled-coil region" evidence="1">
    <location>
        <begin position="248"/>
        <end position="275"/>
    </location>
</feature>
<evidence type="ECO:0000256" key="2">
    <source>
        <dbReference type="SAM" id="MobiDB-lite"/>
    </source>
</evidence>
<gene>
    <name evidence="3" type="ORF">TSIB3V08_LOCUS8557</name>
</gene>
<keyword evidence="1" id="KW-0175">Coiled coil</keyword>
<sequence>MASLVLTDSSLLTSNSQHLGIYSSPVASLVLTDSSLLTSNSQHVGIYSSPVASLVMTDSSLLTSNSQHLDLMTVCVIFLRLPVTRPARALRSRTCSSASDSPHSLDSKTRSLGSPLRPPRQVQASECEDGSIRLDRGTYQYMFQDIVSIKTMLLKLKRVLQEWKIILEKPPYRDSNLNLPVIGSIIYCESSALDHTAAKAGVFKDAETLNPFDSSLKNGLFYSLASSEDGGDCEGQLVGGSGGTGEEVTDLRRQTVLLQQQLEEKERTIQLLQVQMTKYTTSTATSSSVPETCNAATQTERVRPVSAGPSLLQSLPSESNMGPLVSSSDVCTRRQSETPLSRLPMVTKNWRRTSLTASSAPPSVEQSNIPTRKLNSLSLLRKVPATGNGLPPKS</sequence>